<dbReference type="CDD" id="cd00051">
    <property type="entry name" value="EFh"/>
    <property type="match status" value="1"/>
</dbReference>
<evidence type="ECO:0000259" key="2">
    <source>
        <dbReference type="PROSITE" id="PS50222"/>
    </source>
</evidence>
<dbReference type="SMART" id="SM00054">
    <property type="entry name" value="EFh"/>
    <property type="match status" value="2"/>
</dbReference>
<feature type="signal peptide" evidence="1">
    <location>
        <begin position="1"/>
        <end position="17"/>
    </location>
</feature>
<name>A0A9X2KPS9_9SPHN</name>
<evidence type="ECO:0000256" key="1">
    <source>
        <dbReference type="SAM" id="SignalP"/>
    </source>
</evidence>
<dbReference type="PROSITE" id="PS50222">
    <property type="entry name" value="EF_HAND_2"/>
    <property type="match status" value="1"/>
</dbReference>
<dbReference type="Pfam" id="PF13202">
    <property type="entry name" value="EF-hand_5"/>
    <property type="match status" value="3"/>
</dbReference>
<proteinExistence type="predicted"/>
<protein>
    <submittedName>
        <fullName evidence="3">EF-hand domain-containing protein</fullName>
    </submittedName>
</protein>
<dbReference type="Proteomes" id="UP001139486">
    <property type="component" value="Unassembled WGS sequence"/>
</dbReference>
<feature type="chain" id="PRO_5040840866" evidence="1">
    <location>
        <begin position="18"/>
        <end position="229"/>
    </location>
</feature>
<comment type="caution">
    <text evidence="3">The sequence shown here is derived from an EMBL/GenBank/DDBJ whole genome shotgun (WGS) entry which is preliminary data.</text>
</comment>
<evidence type="ECO:0000313" key="4">
    <source>
        <dbReference type="Proteomes" id="UP001139486"/>
    </source>
</evidence>
<dbReference type="Gene3D" id="1.10.238.10">
    <property type="entry name" value="EF-hand"/>
    <property type="match status" value="1"/>
</dbReference>
<dbReference type="InterPro" id="IPR002048">
    <property type="entry name" value="EF_hand_dom"/>
</dbReference>
<accession>A0A9X2KPS9</accession>
<dbReference type="InterPro" id="IPR018247">
    <property type="entry name" value="EF_Hand_1_Ca_BS"/>
</dbReference>
<dbReference type="SUPFAM" id="SSF47473">
    <property type="entry name" value="EF-hand"/>
    <property type="match status" value="1"/>
</dbReference>
<keyword evidence="4" id="KW-1185">Reference proteome</keyword>
<feature type="domain" description="EF-hand" evidence="2">
    <location>
        <begin position="24"/>
        <end position="59"/>
    </location>
</feature>
<dbReference type="EMBL" id="JAMLDY010000005">
    <property type="protein sequence ID" value="MCP3734232.1"/>
    <property type="molecule type" value="Genomic_DNA"/>
</dbReference>
<dbReference type="GO" id="GO:0005509">
    <property type="term" value="F:calcium ion binding"/>
    <property type="evidence" value="ECO:0007669"/>
    <property type="project" value="InterPro"/>
</dbReference>
<dbReference type="RefSeq" id="WP_254288241.1">
    <property type="nucleotide sequence ID" value="NZ_JAMLDY010000005.1"/>
</dbReference>
<evidence type="ECO:0000313" key="3">
    <source>
        <dbReference type="EMBL" id="MCP3734232.1"/>
    </source>
</evidence>
<sequence>MMTILLALLLTAPSATPVGETRAQNEAAALALHRRMDADHDGYVSFAEMRAAAQAMVVPKNRSVGQLPDERIARAEFDRADTDHDGRISTAESIAGADRAFTEADTNHDGVLSPDERGAHAARALATLQAAMTHWQPLPCHAGAACDPAVAPADRLAQLDRFRDTLSPADRTRLDAALPRAPDGGIAQCDRTTGSRASCEAAAYLPALTATHLMPRFLATIRQAAPRPQ</sequence>
<keyword evidence="1" id="KW-0732">Signal</keyword>
<organism evidence="3 4">
    <name type="scientific">Sphingomonas liriopis</name>
    <dbReference type="NCBI Taxonomy" id="2949094"/>
    <lineage>
        <taxon>Bacteria</taxon>
        <taxon>Pseudomonadati</taxon>
        <taxon>Pseudomonadota</taxon>
        <taxon>Alphaproteobacteria</taxon>
        <taxon>Sphingomonadales</taxon>
        <taxon>Sphingomonadaceae</taxon>
        <taxon>Sphingomonas</taxon>
    </lineage>
</organism>
<gene>
    <name evidence="3" type="ORF">M9979_04995</name>
</gene>
<dbReference type="PROSITE" id="PS00018">
    <property type="entry name" value="EF_HAND_1"/>
    <property type="match status" value="1"/>
</dbReference>
<dbReference type="InterPro" id="IPR011992">
    <property type="entry name" value="EF-hand-dom_pair"/>
</dbReference>
<reference evidence="3" key="1">
    <citation type="submission" date="2022-05" db="EMBL/GenBank/DDBJ databases">
        <title>Sphingomonas sp. strain RP10 Genome sequencing and assembly.</title>
        <authorList>
            <person name="Kim I."/>
        </authorList>
    </citation>
    <scope>NUCLEOTIDE SEQUENCE</scope>
    <source>
        <strain evidence="3">RP10</strain>
    </source>
</reference>
<dbReference type="AlphaFoldDB" id="A0A9X2KPS9"/>